<feature type="region of interest" description="Disordered" evidence="1">
    <location>
        <begin position="492"/>
        <end position="542"/>
    </location>
</feature>
<feature type="compositionally biased region" description="Low complexity" evidence="1">
    <location>
        <begin position="365"/>
        <end position="379"/>
    </location>
</feature>
<feature type="compositionally biased region" description="Polar residues" evidence="1">
    <location>
        <begin position="190"/>
        <end position="200"/>
    </location>
</feature>
<feature type="region of interest" description="Disordered" evidence="1">
    <location>
        <begin position="1"/>
        <end position="22"/>
    </location>
</feature>
<dbReference type="Proteomes" id="UP001176521">
    <property type="component" value="Unassembled WGS sequence"/>
</dbReference>
<sequence length="1934" mass="204611">MLDDSGRGGSSSINSGATACAPAPMTLPDQATLVRRRNGSVLTRGLVLKTDHPNIPLPQLRTRTSTASSRTGAPTSASAAAAAVDALGEINLQGAHNFRAAAGGLGVYGTAQPTIGGLKTILALLGCRPLSLPTSHTGLGVSRSAGGQTSRRASAQPPPPSSAPAVSPKFAEQELSTSPPDRRTGLVKTPNASALNVLGTSPSNESRSPLSSAAAASASSPAPAPAPDSSSSTQHESEAQAQQHQQVFQYQNTCIWVCTREEPVIYVSGRPFVLREASAPTETFGLSTRASNLESIERRLRADILKEAERNGGLVLVHEEQSAGAGAGAANLAGGAPGAGGAAGLYAGSPSLGSAGGVKAGSKDGGAASSAAGSTGSASSSLVRLTPTWIAVDESNVQTPRQVWDSIRLAGWRVSYHRIPIANEQAIENNYLDAYTELLRHCDPLTTSVVANCGVGYVRTTFAMCAAMIVRRRQMMLRGAPDPLTGEVMHQHTRPTLSNMNTGVSTEDAASSGRRGRLSTVSDARRGSYRDPNRTPAQARSRSVDPYFLATTGGGGGVARSLQMASAQQAHDASVLKLLHVLSTTPAPTASASLTFGGPNMSGFGGALGGGAAGGFALAAGGWNPMAAAAAAGGGMGAVSALHPAILIPTLIAHPPLLNALRAANAGDYGVIRQLLGLLDDDASANTGGATHAEDNEIAGFASERRHDGDGVVGSKEIVDWAIDSCDQLLNLREAILQERLRYAVGDVGLGMPIPGMAGGAGMGNGPSGPGSGGSSASAGAGTAVHLYRASKHLEKYLFLLAFASYVSGSLSARFEYRFADWLRDRREIWGMIGRMRGAAASAIGANGNAMGGGGAGRMLAFFDPIADLSLISGGMGSAVGWNYGAFGKSANGTGPQSQTQAQGQAGLAGDEFAEHVVRSRAGVVLRPFMLLKNDIWISFDDDDVVNGAPALTASTATSVSGPGANLVPRAIVGPKVRGSVNFRRVAQSHVFATGQPTVEGIIGAVHAVFEMLLSSEGSGAVSKAKDSAATALRKVTWINLREEPLVYIASRPFCLRQSAKSLRNIKNYSGISWRRLNLLEDRLKADVLAELRMGEGSLLLHTERENGIVEPVWEQVREEDVMTVQEVMDMVRRRFLADADEGEGEGIKIELDYRRIPITAEKPPDLSDVAHILRTVLRARVDKNPIVLNDQLGRGRSSMTACIVLLVQRWIEKHERQAQHSQGDGTSTDAEGPKPSTSSPLSYHVINSLLRVLSQGLRVKAQVDDAIDSCAAVTNLRESIELARLAAEDTENERERRKWISHGIQSLRKYFELIIFQAYLDTVTPAELLEKEMARPAESMELLGMTIPGPQELEDDEDVIPEVENQNLSISGPKSHRNRDGSPLLSSFEQFVVSQPVFDTIARGFNKIDIETIMPLQKVDAGEGLAMADEVADVVQNRKGSILSAFTMLKSDFFVGIVKAGLKERIEGAPNLRGAAMIMHPAPPLSTAMSDTSMPFTLQPDTPSSWSMRKSESTAFSATGAEGIKMEAWGSGMPTVDGLRRALTRMGAAPGGLSEVVWTSLREEPVLYVNGRPHVLRLADQPLTNVEATGVTTEVVESMEKALKEDLVKEAAMRNGRVLLHDEVEGQRGNFEVIPIWETVGENDILTPREVYELVISEGFRVDYARLAITDEQAPIPDVFSQLENRVQLALDTGSACVFNCQMGRGRTTTGMIISSLVSTVTWHGTAILKNASFLDDDASQVGGGGGSSLAQSDSNLRDMVMDREDQVYLAGEYRVILQLVGVLSRGKSAKKLADKAIDRMEAVQNLRKAIYDSKLRMDSADVGTKKHKHLSIVFANYLQRYGYLITFANYLLEKAQANAEANAEAESGPADGDDDGAGSMVASIASFSASAVGWGGGSKTWGSVGGPTAHFPTFAEWLRSRREILSILGRTE</sequence>
<keyword evidence="3" id="KW-1185">Reference proteome</keyword>
<feature type="compositionally biased region" description="Polar residues" evidence="1">
    <location>
        <begin position="1220"/>
        <end position="1241"/>
    </location>
</feature>
<feature type="region of interest" description="Disordered" evidence="1">
    <location>
        <begin position="134"/>
        <end position="244"/>
    </location>
</feature>
<evidence type="ECO:0000313" key="3">
    <source>
        <dbReference type="Proteomes" id="UP001176521"/>
    </source>
</evidence>
<dbReference type="SUPFAM" id="SSF52799">
    <property type="entry name" value="(Phosphotyrosine protein) phosphatases II"/>
    <property type="match status" value="3"/>
</dbReference>
<dbReference type="Pfam" id="PF14566">
    <property type="entry name" value="PTPlike_phytase"/>
    <property type="match status" value="4"/>
</dbReference>
<dbReference type="PROSITE" id="PS51257">
    <property type="entry name" value="PROKAR_LIPOPROTEIN"/>
    <property type="match status" value="1"/>
</dbReference>
<dbReference type="InterPro" id="IPR050561">
    <property type="entry name" value="PTP"/>
</dbReference>
<feature type="compositionally biased region" description="Low complexity" evidence="1">
    <location>
        <begin position="201"/>
        <end position="244"/>
    </location>
</feature>
<feature type="compositionally biased region" description="Polar residues" evidence="1">
    <location>
        <begin position="494"/>
        <end position="509"/>
    </location>
</feature>
<organism evidence="2 3">
    <name type="scientific">Tilletia horrida</name>
    <dbReference type="NCBI Taxonomy" id="155126"/>
    <lineage>
        <taxon>Eukaryota</taxon>
        <taxon>Fungi</taxon>
        <taxon>Dikarya</taxon>
        <taxon>Basidiomycota</taxon>
        <taxon>Ustilaginomycotina</taxon>
        <taxon>Exobasidiomycetes</taxon>
        <taxon>Tilletiales</taxon>
        <taxon>Tilletiaceae</taxon>
        <taxon>Tilletia</taxon>
    </lineage>
</organism>
<evidence type="ECO:0000313" key="2">
    <source>
        <dbReference type="EMBL" id="KAK0535368.1"/>
    </source>
</evidence>
<gene>
    <name evidence="2" type="ORF">OC842_002346</name>
</gene>
<name>A0AAN6GDF9_9BASI</name>
<dbReference type="PANTHER" id="PTHR23339">
    <property type="entry name" value="TYROSINE SPECIFIC PROTEIN PHOSPHATASE AND DUAL SPECIFICITY PROTEIN PHOSPHATASE"/>
    <property type="match status" value="1"/>
</dbReference>
<protein>
    <recommendedName>
        <fullName evidence="4">Inositol hexakisphosphate-domain-containing protein</fullName>
    </recommendedName>
</protein>
<accession>A0AAN6GDF9</accession>
<dbReference type="EMBL" id="JAPDMQ010000097">
    <property type="protein sequence ID" value="KAK0535368.1"/>
    <property type="molecule type" value="Genomic_DNA"/>
</dbReference>
<dbReference type="CDD" id="cd14496">
    <property type="entry name" value="PTP_paladin"/>
    <property type="match status" value="1"/>
</dbReference>
<comment type="caution">
    <text evidence="2">The sequence shown here is derived from an EMBL/GenBank/DDBJ whole genome shotgun (WGS) entry which is preliminary data.</text>
</comment>
<dbReference type="SMART" id="SM01301">
    <property type="entry name" value="PTPlike_phytase"/>
    <property type="match status" value="3"/>
</dbReference>
<dbReference type="InterPro" id="IPR029021">
    <property type="entry name" value="Prot-tyrosine_phosphatase-like"/>
</dbReference>
<reference evidence="2" key="1">
    <citation type="journal article" date="2023" name="PhytoFront">
        <title>Draft Genome Resources of Seven Strains of Tilletia horrida, Causal Agent of Kernel Smut of Rice.</title>
        <authorList>
            <person name="Khanal S."/>
            <person name="Antony Babu S."/>
            <person name="Zhou X.G."/>
        </authorList>
    </citation>
    <scope>NUCLEOTIDE SEQUENCE</scope>
    <source>
        <strain evidence="2">TX3</strain>
    </source>
</reference>
<evidence type="ECO:0000256" key="1">
    <source>
        <dbReference type="SAM" id="MobiDB-lite"/>
    </source>
</evidence>
<dbReference type="Gene3D" id="3.90.190.10">
    <property type="entry name" value="Protein tyrosine phosphatase superfamily"/>
    <property type="match status" value="4"/>
</dbReference>
<feature type="region of interest" description="Disordered" evidence="1">
    <location>
        <begin position="1217"/>
        <end position="1241"/>
    </location>
</feature>
<feature type="region of interest" description="Disordered" evidence="1">
    <location>
        <begin position="357"/>
        <end position="379"/>
    </location>
</feature>
<proteinExistence type="predicted"/>
<feature type="compositionally biased region" description="Basic and acidic residues" evidence="1">
    <location>
        <begin position="523"/>
        <end position="533"/>
    </location>
</feature>
<evidence type="ECO:0008006" key="4">
    <source>
        <dbReference type="Google" id="ProtNLM"/>
    </source>
</evidence>